<gene>
    <name evidence="3" type="ORF">WM40_23260</name>
</gene>
<evidence type="ECO:0000313" key="3">
    <source>
        <dbReference type="EMBL" id="KKB61430.1"/>
    </source>
</evidence>
<accession>A0A0F5JUS9</accession>
<dbReference type="EMBL" id="LAQU01000043">
    <property type="protein sequence ID" value="KKB61430.1"/>
    <property type="molecule type" value="Genomic_DNA"/>
</dbReference>
<feature type="transmembrane region" description="Helical" evidence="1">
    <location>
        <begin position="108"/>
        <end position="126"/>
    </location>
</feature>
<reference evidence="3 4" key="1">
    <citation type="submission" date="2015-03" db="EMBL/GenBank/DDBJ databases">
        <title>Draft Genome Sequence of Burkholderia andropogonis type strain ICMP2807, isolated from Sorghum bicolor.</title>
        <authorList>
            <person name="Lopes-Santos L."/>
            <person name="Castro D.B."/>
            <person name="Ottoboni L.M."/>
            <person name="Park D."/>
            <person name="Weirc B.S."/>
            <person name="Destefano S.A."/>
        </authorList>
    </citation>
    <scope>NUCLEOTIDE SEQUENCE [LARGE SCALE GENOMIC DNA]</scope>
    <source>
        <strain evidence="3 4">ICMP2807</strain>
    </source>
</reference>
<name>A0A0F5JUS9_9BURK</name>
<proteinExistence type="predicted"/>
<dbReference type="Pfam" id="PF19029">
    <property type="entry name" value="DUF883_C"/>
    <property type="match status" value="1"/>
</dbReference>
<dbReference type="Proteomes" id="UP000033618">
    <property type="component" value="Unassembled WGS sequence"/>
</dbReference>
<keyword evidence="1" id="KW-0472">Membrane</keyword>
<evidence type="ECO:0000259" key="2">
    <source>
        <dbReference type="Pfam" id="PF19029"/>
    </source>
</evidence>
<evidence type="ECO:0000256" key="1">
    <source>
        <dbReference type="SAM" id="Phobius"/>
    </source>
</evidence>
<organism evidence="3 4">
    <name type="scientific">Robbsia andropogonis</name>
    <dbReference type="NCBI Taxonomy" id="28092"/>
    <lineage>
        <taxon>Bacteria</taxon>
        <taxon>Pseudomonadati</taxon>
        <taxon>Pseudomonadota</taxon>
        <taxon>Betaproteobacteria</taxon>
        <taxon>Burkholderiales</taxon>
        <taxon>Burkholderiaceae</taxon>
        <taxon>Robbsia</taxon>
    </lineage>
</organism>
<dbReference type="PATRIC" id="fig|28092.6.peg.5463"/>
<dbReference type="InterPro" id="IPR043605">
    <property type="entry name" value="DUF883_C"/>
</dbReference>
<sequence>MGLFKSKSAQAADAALEQARELSAQAAAQATQAAARGQAAIDSGGNRLKQLLSELESLVTPKVEAALPVVRQRTDKVIARLNARGQDLSKDLQQAVGNADAYAKKNPWHIVGAAAGVALLIGFLAGRS</sequence>
<keyword evidence="4" id="KW-1185">Reference proteome</keyword>
<comment type="caution">
    <text evidence="3">The sequence shown here is derived from an EMBL/GenBank/DDBJ whole genome shotgun (WGS) entry which is preliminary data.</text>
</comment>
<keyword evidence="1" id="KW-1133">Transmembrane helix</keyword>
<evidence type="ECO:0000313" key="4">
    <source>
        <dbReference type="Proteomes" id="UP000033618"/>
    </source>
</evidence>
<feature type="domain" description="DUF883" evidence="2">
    <location>
        <begin position="99"/>
        <end position="127"/>
    </location>
</feature>
<dbReference type="STRING" id="28092.WM40_23260"/>
<keyword evidence="1" id="KW-0812">Transmembrane</keyword>
<dbReference type="AlphaFoldDB" id="A0A0F5JUS9"/>
<dbReference type="RefSeq" id="WP_024902402.1">
    <property type="nucleotide sequence ID" value="NZ_CADFGU010000001.1"/>
</dbReference>
<protein>
    <recommendedName>
        <fullName evidence="2">DUF883 domain-containing protein</fullName>
    </recommendedName>
</protein>